<evidence type="ECO:0000313" key="2">
    <source>
        <dbReference type="Proteomes" id="UP001590951"/>
    </source>
</evidence>
<name>A0ABR4B162_9LECA</name>
<organism evidence="1 2">
    <name type="scientific">Lepraria finkii</name>
    <dbReference type="NCBI Taxonomy" id="1340010"/>
    <lineage>
        <taxon>Eukaryota</taxon>
        <taxon>Fungi</taxon>
        <taxon>Dikarya</taxon>
        <taxon>Ascomycota</taxon>
        <taxon>Pezizomycotina</taxon>
        <taxon>Lecanoromycetes</taxon>
        <taxon>OSLEUM clade</taxon>
        <taxon>Lecanoromycetidae</taxon>
        <taxon>Lecanorales</taxon>
        <taxon>Lecanorineae</taxon>
        <taxon>Stereocaulaceae</taxon>
        <taxon>Lepraria</taxon>
    </lineage>
</organism>
<protein>
    <submittedName>
        <fullName evidence="1">Uncharacterized protein</fullName>
    </submittedName>
</protein>
<proteinExistence type="predicted"/>
<keyword evidence="2" id="KW-1185">Reference proteome</keyword>
<comment type="caution">
    <text evidence="1">The sequence shown here is derived from an EMBL/GenBank/DDBJ whole genome shotgun (WGS) entry which is preliminary data.</text>
</comment>
<dbReference type="Proteomes" id="UP001590951">
    <property type="component" value="Unassembled WGS sequence"/>
</dbReference>
<accession>A0ABR4B162</accession>
<sequence length="89" mass="10409">MTRQRLAPSVDLSVSPDCEGSLASYAMSPDGKFVALVYDKRLIRPKSEKSMDDGRQLTVIWQIEERIMFIRRMHSEVWARIVFNRYSNK</sequence>
<evidence type="ECO:0000313" key="1">
    <source>
        <dbReference type="EMBL" id="KAL2051637.1"/>
    </source>
</evidence>
<reference evidence="1 2" key="1">
    <citation type="submission" date="2024-09" db="EMBL/GenBank/DDBJ databases">
        <title>Rethinking Asexuality: The Enigmatic Case of Functional Sexual Genes in Lepraria (Stereocaulaceae).</title>
        <authorList>
            <person name="Doellman M."/>
            <person name="Sun Y."/>
            <person name="Barcenas-Pena A."/>
            <person name="Lumbsch H.T."/>
            <person name="Grewe F."/>
        </authorList>
    </citation>
    <scope>NUCLEOTIDE SEQUENCE [LARGE SCALE GENOMIC DNA]</scope>
    <source>
        <strain evidence="1 2">Grewe 0041</strain>
    </source>
</reference>
<gene>
    <name evidence="1" type="ORF">ABVK25_008051</name>
</gene>
<dbReference type="EMBL" id="JBHFEH010000033">
    <property type="protein sequence ID" value="KAL2051637.1"/>
    <property type="molecule type" value="Genomic_DNA"/>
</dbReference>